<feature type="region of interest" description="Disordered" evidence="3">
    <location>
        <begin position="435"/>
        <end position="458"/>
    </location>
</feature>
<dbReference type="NCBIfam" id="TIGR00254">
    <property type="entry name" value="GGDEF"/>
    <property type="match status" value="1"/>
</dbReference>
<keyword evidence="7" id="KW-1185">Reference proteome</keyword>
<evidence type="ECO:0000259" key="5">
    <source>
        <dbReference type="PROSITE" id="PS50887"/>
    </source>
</evidence>
<feature type="domain" description="GGDEF" evidence="5">
    <location>
        <begin position="303"/>
        <end position="435"/>
    </location>
</feature>
<sequence length="458" mass="48114">MSDGYARGVSHIKALSRRQAGGTHCCGLVFEFGYAGGFKNAPDTSSRAMSIPAVFISIAILSCVMSVAVLGSLFQAHVPGVRRWSAASGLLAVTSALLLTGNSDAVVATSSSLLVIASLLGVQGFRQFLNTRTSYVWEYVAIVGILALLLHWTFVSPHVDARSAMISGVIAYARFYIGAMVLKHRPPGRPKYAYYFVSIAATLGAVVHAVRSFAYAFGFAHETVFLQPTPLNVLFLGMATLTLPCLSVGMVLLAHDRLVDRMERLATYDDLTGVLARRAFIARAEALALGTAGNAPLKTPLNAPLSVAILDIDNFKSVNDRYGHASGDRALAHVASLIARSVRAGDVVGRIGGEEFAVLLPDASKAEAGRLVERVRAAVAESGTCVPNRDVVPTLSAGVDTFAPGDTLATVMAGADAALYAAKANGRNCVVLAPDRQTPTGQGDEWQVPTLGATAAAR</sequence>
<dbReference type="PANTHER" id="PTHR45138:SF9">
    <property type="entry name" value="DIGUANYLATE CYCLASE DGCM-RELATED"/>
    <property type="match status" value="1"/>
</dbReference>
<name>A0A5E4ZMJ2_9BURK</name>
<dbReference type="SMART" id="SM00267">
    <property type="entry name" value="GGDEF"/>
    <property type="match status" value="1"/>
</dbReference>
<dbReference type="InterPro" id="IPR000160">
    <property type="entry name" value="GGDEF_dom"/>
</dbReference>
<feature type="transmembrane region" description="Helical" evidence="4">
    <location>
        <begin position="51"/>
        <end position="74"/>
    </location>
</feature>
<keyword evidence="4" id="KW-0812">Transmembrane</keyword>
<dbReference type="EC" id="2.7.7.65" evidence="1"/>
<feature type="transmembrane region" description="Helical" evidence="4">
    <location>
        <begin position="136"/>
        <end position="155"/>
    </location>
</feature>
<evidence type="ECO:0000256" key="4">
    <source>
        <dbReference type="SAM" id="Phobius"/>
    </source>
</evidence>
<dbReference type="InterPro" id="IPR029787">
    <property type="entry name" value="Nucleotide_cyclase"/>
</dbReference>
<dbReference type="GO" id="GO:0052621">
    <property type="term" value="F:diguanylate cyclase activity"/>
    <property type="evidence" value="ECO:0007669"/>
    <property type="project" value="UniProtKB-EC"/>
</dbReference>
<gene>
    <name evidence="6" type="ORF">PCA31118_00823</name>
</gene>
<dbReference type="Gene3D" id="3.30.70.270">
    <property type="match status" value="1"/>
</dbReference>
<dbReference type="Pfam" id="PF00990">
    <property type="entry name" value="GGDEF"/>
    <property type="match status" value="1"/>
</dbReference>
<evidence type="ECO:0000256" key="1">
    <source>
        <dbReference type="ARBA" id="ARBA00012528"/>
    </source>
</evidence>
<reference evidence="6 7" key="1">
    <citation type="submission" date="2019-08" db="EMBL/GenBank/DDBJ databases">
        <authorList>
            <person name="Peeters C."/>
        </authorList>
    </citation>
    <scope>NUCLEOTIDE SEQUENCE [LARGE SCALE GENOMIC DNA]</scope>
    <source>
        <strain evidence="6 7">LMG 31118</strain>
    </source>
</reference>
<protein>
    <recommendedName>
        <fullName evidence="1">diguanylate cyclase</fullName>
        <ecNumber evidence="1">2.7.7.65</ecNumber>
    </recommendedName>
</protein>
<dbReference type="PANTHER" id="PTHR45138">
    <property type="entry name" value="REGULATORY COMPONENTS OF SENSORY TRANSDUCTION SYSTEM"/>
    <property type="match status" value="1"/>
</dbReference>
<evidence type="ECO:0000313" key="7">
    <source>
        <dbReference type="Proteomes" id="UP000414136"/>
    </source>
</evidence>
<evidence type="ECO:0000256" key="3">
    <source>
        <dbReference type="SAM" id="MobiDB-lite"/>
    </source>
</evidence>
<dbReference type="InterPro" id="IPR043128">
    <property type="entry name" value="Rev_trsase/Diguanyl_cyclase"/>
</dbReference>
<feature type="transmembrane region" description="Helical" evidence="4">
    <location>
        <begin position="161"/>
        <end position="182"/>
    </location>
</feature>
<dbReference type="SUPFAM" id="SSF55073">
    <property type="entry name" value="Nucleotide cyclase"/>
    <property type="match status" value="1"/>
</dbReference>
<keyword evidence="4" id="KW-1133">Transmembrane helix</keyword>
<proteinExistence type="predicted"/>
<evidence type="ECO:0000256" key="2">
    <source>
        <dbReference type="ARBA" id="ARBA00034247"/>
    </source>
</evidence>
<feature type="transmembrane region" description="Helical" evidence="4">
    <location>
        <begin position="194"/>
        <end position="214"/>
    </location>
</feature>
<dbReference type="InterPro" id="IPR050469">
    <property type="entry name" value="Diguanylate_Cyclase"/>
</dbReference>
<feature type="transmembrane region" description="Helical" evidence="4">
    <location>
        <begin position="105"/>
        <end position="124"/>
    </location>
</feature>
<keyword evidence="4" id="KW-0472">Membrane</keyword>
<comment type="catalytic activity">
    <reaction evidence="2">
        <text>2 GTP = 3',3'-c-di-GMP + 2 diphosphate</text>
        <dbReference type="Rhea" id="RHEA:24898"/>
        <dbReference type="ChEBI" id="CHEBI:33019"/>
        <dbReference type="ChEBI" id="CHEBI:37565"/>
        <dbReference type="ChEBI" id="CHEBI:58805"/>
        <dbReference type="EC" id="2.7.7.65"/>
    </reaction>
</comment>
<dbReference type="EMBL" id="CABPSQ010000001">
    <property type="protein sequence ID" value="VVE61887.1"/>
    <property type="molecule type" value="Genomic_DNA"/>
</dbReference>
<organism evidence="6 7">
    <name type="scientific">Pandoraea captiosa</name>
    <dbReference type="NCBI Taxonomy" id="2508302"/>
    <lineage>
        <taxon>Bacteria</taxon>
        <taxon>Pseudomonadati</taxon>
        <taxon>Pseudomonadota</taxon>
        <taxon>Betaproteobacteria</taxon>
        <taxon>Burkholderiales</taxon>
        <taxon>Burkholderiaceae</taxon>
        <taxon>Pandoraea</taxon>
    </lineage>
</organism>
<feature type="transmembrane region" description="Helical" evidence="4">
    <location>
        <begin position="234"/>
        <end position="254"/>
    </location>
</feature>
<feature type="transmembrane region" description="Helical" evidence="4">
    <location>
        <begin position="81"/>
        <end position="99"/>
    </location>
</feature>
<dbReference type="CDD" id="cd01949">
    <property type="entry name" value="GGDEF"/>
    <property type="match status" value="1"/>
</dbReference>
<dbReference type="AlphaFoldDB" id="A0A5E4ZMJ2"/>
<dbReference type="FunFam" id="3.30.70.270:FF:000001">
    <property type="entry name" value="Diguanylate cyclase domain protein"/>
    <property type="match status" value="1"/>
</dbReference>
<dbReference type="Proteomes" id="UP000414136">
    <property type="component" value="Unassembled WGS sequence"/>
</dbReference>
<accession>A0A5E4ZMJ2</accession>
<dbReference type="PROSITE" id="PS50887">
    <property type="entry name" value="GGDEF"/>
    <property type="match status" value="1"/>
</dbReference>
<evidence type="ECO:0000313" key="6">
    <source>
        <dbReference type="EMBL" id="VVE61887.1"/>
    </source>
</evidence>